<gene>
    <name evidence="1" type="ORF">I7X13_07595</name>
</gene>
<protein>
    <submittedName>
        <fullName evidence="1">Uncharacterized protein</fullName>
    </submittedName>
</protein>
<proteinExistence type="predicted"/>
<evidence type="ECO:0000313" key="2">
    <source>
        <dbReference type="Proteomes" id="UP000625631"/>
    </source>
</evidence>
<comment type="caution">
    <text evidence="1">The sequence shown here is derived from an EMBL/GenBank/DDBJ whole genome shotgun (WGS) entry which is preliminary data.</text>
</comment>
<name>A0ABS0Q5P5_9BACT</name>
<organism evidence="1 2">
    <name type="scientific">Hymenobacter negativus</name>
    <dbReference type="NCBI Taxonomy" id="2795026"/>
    <lineage>
        <taxon>Bacteria</taxon>
        <taxon>Pseudomonadati</taxon>
        <taxon>Bacteroidota</taxon>
        <taxon>Cytophagia</taxon>
        <taxon>Cytophagales</taxon>
        <taxon>Hymenobacteraceae</taxon>
        <taxon>Hymenobacter</taxon>
    </lineage>
</organism>
<dbReference type="Pfam" id="PF19749">
    <property type="entry name" value="DUF6236"/>
    <property type="match status" value="1"/>
</dbReference>
<dbReference type="EMBL" id="JAEDAE010000002">
    <property type="protein sequence ID" value="MBH8557905.1"/>
    <property type="molecule type" value="Genomic_DNA"/>
</dbReference>
<dbReference type="Proteomes" id="UP000625631">
    <property type="component" value="Unassembled WGS sequence"/>
</dbReference>
<accession>A0ABS0Q5P5</accession>
<dbReference type="RefSeq" id="WP_198075007.1">
    <property type="nucleotide sequence ID" value="NZ_JAEDAE010000002.1"/>
</dbReference>
<reference evidence="1 2" key="1">
    <citation type="submission" date="2020-12" db="EMBL/GenBank/DDBJ databases">
        <title>Hymenobacter sp.</title>
        <authorList>
            <person name="Kim M.K."/>
        </authorList>
    </citation>
    <scope>NUCLEOTIDE SEQUENCE [LARGE SCALE GENOMIC DNA]</scope>
    <source>
        <strain evidence="1 2">BT442</strain>
    </source>
</reference>
<sequence>MKRTILYYPTIDIPRADWLRHALLYWDEVSSIVPKSWDNELLLELSPEIHYLMDEEQFRPVKPEELTDKPDNWEAFEAFQVEFKETVRSDEFQGFLKRRAGSHSIKIHSNKVGNSSRIHSNKTNNGIYEFLEELGLAKRNQDSEWIDFENSVAMLYMSLLAKYLADAADNYTVIGTDNAGYEKLNFKADNRRTGIQIMSLSLHNIMPTPNSNVPFEEIIKFKRLRKDNLSHFNKNISAFESKAAKVTSNSEMKEIAIDFHETLMNGVKDLDKALSDSRIEHVFKSFKSLINLKSPTSFAAIGALVNSQTSLFDIPVATEALGVAAIGAIELAGNYIDASNKRRVRLRESAFSYVYYAQKAGFISRYN</sequence>
<dbReference type="InterPro" id="IPR046203">
    <property type="entry name" value="DUF6236"/>
</dbReference>
<keyword evidence="2" id="KW-1185">Reference proteome</keyword>
<evidence type="ECO:0000313" key="1">
    <source>
        <dbReference type="EMBL" id="MBH8557905.1"/>
    </source>
</evidence>